<evidence type="ECO:0000256" key="1">
    <source>
        <dbReference type="ARBA" id="ARBA00022714"/>
    </source>
</evidence>
<evidence type="ECO:0000256" key="2">
    <source>
        <dbReference type="ARBA" id="ARBA00022723"/>
    </source>
</evidence>
<dbReference type="InterPro" id="IPR036922">
    <property type="entry name" value="Rieske_2Fe-2S_sf"/>
</dbReference>
<dbReference type="RefSeq" id="WP_273950835.1">
    <property type="nucleotide sequence ID" value="NZ_JAQSIP010000003.1"/>
</dbReference>
<evidence type="ECO:0000313" key="8">
    <source>
        <dbReference type="EMBL" id="MDD0838706.1"/>
    </source>
</evidence>
<evidence type="ECO:0000259" key="7">
    <source>
        <dbReference type="PROSITE" id="PS51296"/>
    </source>
</evidence>
<reference evidence="8 9" key="1">
    <citation type="submission" date="2023-02" db="EMBL/GenBank/DDBJ databases">
        <title>Bacterial whole genomic sequence of Curvibacter sp. HBC61.</title>
        <authorList>
            <person name="Le V."/>
            <person name="Ko S.-R."/>
            <person name="Ahn C.-Y."/>
            <person name="Oh H.-M."/>
        </authorList>
    </citation>
    <scope>NUCLEOTIDE SEQUENCE [LARGE SCALE GENOMIC DNA]</scope>
    <source>
        <strain evidence="8 9">HBC61</strain>
    </source>
</reference>
<feature type="domain" description="Rieske" evidence="7">
    <location>
        <begin position="11"/>
        <end position="107"/>
    </location>
</feature>
<evidence type="ECO:0000256" key="6">
    <source>
        <dbReference type="ARBA" id="ARBA00038001"/>
    </source>
</evidence>
<dbReference type="PANTHER" id="PTHR21496:SF0">
    <property type="entry name" value="RIESKE DOMAIN-CONTAINING PROTEIN"/>
    <property type="match status" value="1"/>
</dbReference>
<sequence>MSTQPTPSTTWHDIGEPDDFPDGAAWPVVADGLPIAVFRQGEELFALYDLCTHGAAKLSDGWVEDGCVECPLHQGTFDLRTGAPCKAPVTEAVRAFPVRVVAGRVEVAVAPAATPTPTTAA</sequence>
<protein>
    <submittedName>
        <fullName evidence="8">Non-heme iron oxygenase ferredoxin subunit</fullName>
    </submittedName>
</protein>
<evidence type="ECO:0000313" key="9">
    <source>
        <dbReference type="Proteomes" id="UP001528673"/>
    </source>
</evidence>
<keyword evidence="9" id="KW-1185">Reference proteome</keyword>
<dbReference type="SUPFAM" id="SSF50022">
    <property type="entry name" value="ISP domain"/>
    <property type="match status" value="1"/>
</dbReference>
<comment type="caution">
    <text evidence="8">The sequence shown here is derived from an EMBL/GenBank/DDBJ whole genome shotgun (WGS) entry which is preliminary data.</text>
</comment>
<name>A0ABT5MZ59_9BURK</name>
<dbReference type="NCBIfam" id="NF041683">
    <property type="entry name" value="ant_diox_AndAb"/>
    <property type="match status" value="1"/>
</dbReference>
<keyword evidence="1" id="KW-0001">2Fe-2S</keyword>
<evidence type="ECO:0000256" key="3">
    <source>
        <dbReference type="ARBA" id="ARBA00023004"/>
    </source>
</evidence>
<comment type="similarity">
    <text evidence="6">Belongs to the bacterial ring-hydroxylating dioxygenase ferredoxin component family.</text>
</comment>
<dbReference type="PROSITE" id="PS51296">
    <property type="entry name" value="RIESKE"/>
    <property type="match status" value="1"/>
</dbReference>
<dbReference type="InterPro" id="IPR017941">
    <property type="entry name" value="Rieske_2Fe-2S"/>
</dbReference>
<keyword evidence="2" id="KW-0479">Metal-binding</keyword>
<dbReference type="CDD" id="cd03528">
    <property type="entry name" value="Rieske_RO_ferredoxin"/>
    <property type="match status" value="1"/>
</dbReference>
<keyword evidence="3" id="KW-0408">Iron</keyword>
<organism evidence="8 9">
    <name type="scientific">Curvibacter cyanobacteriorum</name>
    <dbReference type="NCBI Taxonomy" id="3026422"/>
    <lineage>
        <taxon>Bacteria</taxon>
        <taxon>Pseudomonadati</taxon>
        <taxon>Pseudomonadota</taxon>
        <taxon>Betaproteobacteria</taxon>
        <taxon>Burkholderiales</taxon>
        <taxon>Comamonadaceae</taxon>
        <taxon>Curvibacter</taxon>
    </lineage>
</organism>
<accession>A0ABT5MZ59</accession>
<dbReference type="Proteomes" id="UP001528673">
    <property type="component" value="Unassembled WGS sequence"/>
</dbReference>
<proteinExistence type="inferred from homology"/>
<dbReference type="EMBL" id="JAQSIP010000003">
    <property type="protein sequence ID" value="MDD0838706.1"/>
    <property type="molecule type" value="Genomic_DNA"/>
</dbReference>
<gene>
    <name evidence="8" type="ORF">PSQ40_08990</name>
</gene>
<comment type="cofactor">
    <cofactor evidence="5">
        <name>[2Fe-2S] cluster</name>
        <dbReference type="ChEBI" id="CHEBI:190135"/>
    </cofactor>
</comment>
<dbReference type="PANTHER" id="PTHR21496">
    <property type="entry name" value="FERREDOXIN-RELATED"/>
    <property type="match status" value="1"/>
</dbReference>
<evidence type="ECO:0000256" key="4">
    <source>
        <dbReference type="ARBA" id="ARBA00023014"/>
    </source>
</evidence>
<evidence type="ECO:0000256" key="5">
    <source>
        <dbReference type="ARBA" id="ARBA00034078"/>
    </source>
</evidence>
<dbReference type="Pfam" id="PF00355">
    <property type="entry name" value="Rieske"/>
    <property type="match status" value="1"/>
</dbReference>
<keyword evidence="4" id="KW-0411">Iron-sulfur</keyword>
<dbReference type="Gene3D" id="2.102.10.10">
    <property type="entry name" value="Rieske [2Fe-2S] iron-sulphur domain"/>
    <property type="match status" value="1"/>
</dbReference>